<organism evidence="7 8">
    <name type="scientific">Daphnia pulex</name>
    <name type="common">Water flea</name>
    <dbReference type="NCBI Taxonomy" id="6669"/>
    <lineage>
        <taxon>Eukaryota</taxon>
        <taxon>Metazoa</taxon>
        <taxon>Ecdysozoa</taxon>
        <taxon>Arthropoda</taxon>
        <taxon>Crustacea</taxon>
        <taxon>Branchiopoda</taxon>
        <taxon>Diplostraca</taxon>
        <taxon>Cladocera</taxon>
        <taxon>Anomopoda</taxon>
        <taxon>Daphniidae</taxon>
        <taxon>Daphnia</taxon>
    </lineage>
</organism>
<keyword evidence="3" id="KW-0863">Zinc-finger</keyword>
<reference evidence="7 8" key="1">
    <citation type="journal article" date="2011" name="Science">
        <title>The ecoresponsive genome of Daphnia pulex.</title>
        <authorList>
            <person name="Colbourne J.K."/>
            <person name="Pfrender M.E."/>
            <person name="Gilbert D."/>
            <person name="Thomas W.K."/>
            <person name="Tucker A."/>
            <person name="Oakley T.H."/>
            <person name="Tokishita S."/>
            <person name="Aerts A."/>
            <person name="Arnold G.J."/>
            <person name="Basu M.K."/>
            <person name="Bauer D.J."/>
            <person name="Caceres C.E."/>
            <person name="Carmel L."/>
            <person name="Casola C."/>
            <person name="Choi J.H."/>
            <person name="Detter J.C."/>
            <person name="Dong Q."/>
            <person name="Dusheyko S."/>
            <person name="Eads B.D."/>
            <person name="Frohlich T."/>
            <person name="Geiler-Samerotte K.A."/>
            <person name="Gerlach D."/>
            <person name="Hatcher P."/>
            <person name="Jogdeo S."/>
            <person name="Krijgsveld J."/>
            <person name="Kriventseva E.V."/>
            <person name="Kultz D."/>
            <person name="Laforsch C."/>
            <person name="Lindquist E."/>
            <person name="Lopez J."/>
            <person name="Manak J.R."/>
            <person name="Muller J."/>
            <person name="Pangilinan J."/>
            <person name="Patwardhan R.P."/>
            <person name="Pitluck S."/>
            <person name="Pritham E.J."/>
            <person name="Rechtsteiner A."/>
            <person name="Rho M."/>
            <person name="Rogozin I.B."/>
            <person name="Sakarya O."/>
            <person name="Salamov A."/>
            <person name="Schaack S."/>
            <person name="Shapiro H."/>
            <person name="Shiga Y."/>
            <person name="Skalitzky C."/>
            <person name="Smith Z."/>
            <person name="Souvorov A."/>
            <person name="Sung W."/>
            <person name="Tang Z."/>
            <person name="Tsuchiya D."/>
            <person name="Tu H."/>
            <person name="Vos H."/>
            <person name="Wang M."/>
            <person name="Wolf Y.I."/>
            <person name="Yamagata H."/>
            <person name="Yamada T."/>
            <person name="Ye Y."/>
            <person name="Shaw J.R."/>
            <person name="Andrews J."/>
            <person name="Crease T.J."/>
            <person name="Tang H."/>
            <person name="Lucas S.M."/>
            <person name="Robertson H.M."/>
            <person name="Bork P."/>
            <person name="Koonin E.V."/>
            <person name="Zdobnov E.M."/>
            <person name="Grigoriev I.V."/>
            <person name="Lynch M."/>
            <person name="Boore J.L."/>
        </authorList>
    </citation>
    <scope>NUCLEOTIDE SEQUENCE [LARGE SCALE GENOMIC DNA]</scope>
</reference>
<protein>
    <submittedName>
        <fullName evidence="7">Uncharacterized protein</fullName>
    </submittedName>
</protein>
<keyword evidence="4" id="KW-0862">Zinc</keyword>
<evidence type="ECO:0000256" key="2">
    <source>
        <dbReference type="ARBA" id="ARBA00022723"/>
    </source>
</evidence>
<dbReference type="InParanoid" id="E9GPI8"/>
<dbReference type="Proteomes" id="UP000000305">
    <property type="component" value="Unassembled WGS sequence"/>
</dbReference>
<dbReference type="KEGG" id="dpx:DAPPUDRAFT_320319"/>
<dbReference type="HOGENOM" id="CLU_1112285_0_0_1"/>
<evidence type="ECO:0000256" key="1">
    <source>
        <dbReference type="ARBA" id="ARBA00004123"/>
    </source>
</evidence>
<dbReference type="PANTHER" id="PTHR46481">
    <property type="entry name" value="ZINC FINGER BED DOMAIN-CONTAINING PROTEIN 4"/>
    <property type="match status" value="1"/>
</dbReference>
<evidence type="ECO:0000313" key="7">
    <source>
        <dbReference type="EMBL" id="EFX78644.1"/>
    </source>
</evidence>
<keyword evidence="5" id="KW-0539">Nucleus</keyword>
<evidence type="ECO:0000256" key="4">
    <source>
        <dbReference type="ARBA" id="ARBA00022833"/>
    </source>
</evidence>
<name>E9GPI8_DAPPU</name>
<comment type="subcellular location">
    <subcellularLocation>
        <location evidence="1">Nucleus</location>
    </subcellularLocation>
</comment>
<evidence type="ECO:0000256" key="6">
    <source>
        <dbReference type="SAM" id="MobiDB-lite"/>
    </source>
</evidence>
<evidence type="ECO:0000313" key="8">
    <source>
        <dbReference type="Proteomes" id="UP000000305"/>
    </source>
</evidence>
<dbReference type="EMBL" id="GL732556">
    <property type="protein sequence ID" value="EFX78644.1"/>
    <property type="molecule type" value="Genomic_DNA"/>
</dbReference>
<proteinExistence type="predicted"/>
<accession>E9GPI8</accession>
<sequence>MAILAITAHWIANVFDLKEILLDVLEVNRAHSGLNIAIYTLKSVEDFAIKYKLFSVAGLKILGYDARDDLIEEDEERETDIFYFNWGKEQEYESDDNFDPSSIVDRVREICKFVRASPQRRKQFEECQRQQLQRMEKRPGEPLKASACSQPVRKSVRQGLSTATLPATTRKTNPPGKKGRPSGQWENSSLTDEGLGLKSVLQTSSTQPLQRVKALGLLLDVKTKWNSSCSMLQRFNDLQFTVTMFLNRVG</sequence>
<feature type="compositionally biased region" description="Basic and acidic residues" evidence="6">
    <location>
        <begin position="130"/>
        <end position="141"/>
    </location>
</feature>
<evidence type="ECO:0000256" key="5">
    <source>
        <dbReference type="ARBA" id="ARBA00023242"/>
    </source>
</evidence>
<dbReference type="SUPFAM" id="SSF53098">
    <property type="entry name" value="Ribonuclease H-like"/>
    <property type="match status" value="1"/>
</dbReference>
<gene>
    <name evidence="7" type="ORF">DAPPUDRAFT_320319</name>
</gene>
<keyword evidence="8" id="KW-1185">Reference proteome</keyword>
<dbReference type="AlphaFoldDB" id="E9GPI8"/>
<dbReference type="InterPro" id="IPR052035">
    <property type="entry name" value="ZnF_BED_domain_contain"/>
</dbReference>
<dbReference type="InterPro" id="IPR012337">
    <property type="entry name" value="RNaseH-like_sf"/>
</dbReference>
<dbReference type="GO" id="GO:0005634">
    <property type="term" value="C:nucleus"/>
    <property type="evidence" value="ECO:0007669"/>
    <property type="project" value="UniProtKB-SubCell"/>
</dbReference>
<evidence type="ECO:0000256" key="3">
    <source>
        <dbReference type="ARBA" id="ARBA00022771"/>
    </source>
</evidence>
<feature type="compositionally biased region" description="Polar residues" evidence="6">
    <location>
        <begin position="158"/>
        <end position="172"/>
    </location>
</feature>
<dbReference type="PANTHER" id="PTHR46481:SF10">
    <property type="entry name" value="ZINC FINGER BED DOMAIN-CONTAINING PROTEIN 39"/>
    <property type="match status" value="1"/>
</dbReference>
<dbReference type="OrthoDB" id="1607513at2759"/>
<dbReference type="GO" id="GO:0008270">
    <property type="term" value="F:zinc ion binding"/>
    <property type="evidence" value="ECO:0007669"/>
    <property type="project" value="UniProtKB-KW"/>
</dbReference>
<feature type="region of interest" description="Disordered" evidence="6">
    <location>
        <begin position="130"/>
        <end position="189"/>
    </location>
</feature>
<keyword evidence="2" id="KW-0479">Metal-binding</keyword>